<evidence type="ECO:0000313" key="2">
    <source>
        <dbReference type="EMBL" id="MFC4290970.1"/>
    </source>
</evidence>
<feature type="domain" description="Hypervirulence associated protein TUDOR" evidence="1">
    <location>
        <begin position="8"/>
        <end position="69"/>
    </location>
</feature>
<dbReference type="Pfam" id="PF11160">
    <property type="entry name" value="Hva1_TUDOR"/>
    <property type="match status" value="1"/>
</dbReference>
<dbReference type="InterPro" id="IPR021331">
    <property type="entry name" value="Hva1_TUDOR"/>
</dbReference>
<comment type="caution">
    <text evidence="2">The sequence shown here is derived from an EMBL/GenBank/DDBJ whole genome shotgun (WGS) entry which is preliminary data.</text>
</comment>
<dbReference type="EMBL" id="JBHSDH010000006">
    <property type="protein sequence ID" value="MFC4290970.1"/>
    <property type="molecule type" value="Genomic_DNA"/>
</dbReference>
<sequence>MSGSFDEGDQVRWNWGSGIARGKVVEKFTSDVTRTIKGTEVKRNANEECPAFLIEQEDGDQILKSVSEIDTV</sequence>
<evidence type="ECO:0000313" key="3">
    <source>
        <dbReference type="Proteomes" id="UP001595887"/>
    </source>
</evidence>
<dbReference type="RefSeq" id="WP_381420571.1">
    <property type="nucleotide sequence ID" value="NZ_JBHSDH010000006.1"/>
</dbReference>
<proteinExistence type="predicted"/>
<gene>
    <name evidence="2" type="ORF">ACFOWX_00890</name>
</gene>
<protein>
    <submittedName>
        <fullName evidence="2">DUF2945 domain-containing protein</fullName>
    </submittedName>
</protein>
<accession>A0ABV8RCQ9</accession>
<evidence type="ECO:0000259" key="1">
    <source>
        <dbReference type="Pfam" id="PF11160"/>
    </source>
</evidence>
<organism evidence="2 3">
    <name type="scientific">Sphingorhabdus arenilitoris</name>
    <dbReference type="NCBI Taxonomy" id="1490041"/>
    <lineage>
        <taxon>Bacteria</taxon>
        <taxon>Pseudomonadati</taxon>
        <taxon>Pseudomonadota</taxon>
        <taxon>Alphaproteobacteria</taxon>
        <taxon>Sphingomonadales</taxon>
        <taxon>Sphingomonadaceae</taxon>
        <taxon>Sphingorhabdus</taxon>
    </lineage>
</organism>
<reference evidence="3" key="1">
    <citation type="journal article" date="2019" name="Int. J. Syst. Evol. Microbiol.">
        <title>The Global Catalogue of Microorganisms (GCM) 10K type strain sequencing project: providing services to taxonomists for standard genome sequencing and annotation.</title>
        <authorList>
            <consortium name="The Broad Institute Genomics Platform"/>
            <consortium name="The Broad Institute Genome Sequencing Center for Infectious Disease"/>
            <person name="Wu L."/>
            <person name="Ma J."/>
        </authorList>
    </citation>
    <scope>NUCLEOTIDE SEQUENCE [LARGE SCALE GENOMIC DNA]</scope>
    <source>
        <strain evidence="3">CECT 8531</strain>
    </source>
</reference>
<keyword evidence="3" id="KW-1185">Reference proteome</keyword>
<dbReference type="Proteomes" id="UP001595887">
    <property type="component" value="Unassembled WGS sequence"/>
</dbReference>
<name>A0ABV8RCQ9_9SPHN</name>